<dbReference type="Proteomes" id="UP001295469">
    <property type="component" value="Chromosome C04"/>
</dbReference>
<accession>A0A816JN70</accession>
<organism evidence="1">
    <name type="scientific">Brassica napus</name>
    <name type="common">Rape</name>
    <dbReference type="NCBI Taxonomy" id="3708"/>
    <lineage>
        <taxon>Eukaryota</taxon>
        <taxon>Viridiplantae</taxon>
        <taxon>Streptophyta</taxon>
        <taxon>Embryophyta</taxon>
        <taxon>Tracheophyta</taxon>
        <taxon>Spermatophyta</taxon>
        <taxon>Magnoliopsida</taxon>
        <taxon>eudicotyledons</taxon>
        <taxon>Gunneridae</taxon>
        <taxon>Pentapetalae</taxon>
        <taxon>rosids</taxon>
        <taxon>malvids</taxon>
        <taxon>Brassicales</taxon>
        <taxon>Brassicaceae</taxon>
        <taxon>Brassiceae</taxon>
        <taxon>Brassica</taxon>
    </lineage>
</organism>
<gene>
    <name evidence="1" type="ORF">DARMORV10_C04P36100.1</name>
</gene>
<dbReference type="AlphaFoldDB" id="A0A816JN70"/>
<protein>
    <submittedName>
        <fullName evidence="1">(rape) hypothetical protein</fullName>
    </submittedName>
</protein>
<reference evidence="1" key="1">
    <citation type="submission" date="2021-01" db="EMBL/GenBank/DDBJ databases">
        <authorList>
            <consortium name="Genoscope - CEA"/>
            <person name="William W."/>
        </authorList>
    </citation>
    <scope>NUCLEOTIDE SEQUENCE</scope>
</reference>
<name>A0A816JN70_BRANA</name>
<dbReference type="EMBL" id="HG994368">
    <property type="protein sequence ID" value="CAF1850709.1"/>
    <property type="molecule type" value="Genomic_DNA"/>
</dbReference>
<evidence type="ECO:0000313" key="1">
    <source>
        <dbReference type="EMBL" id="CAF1850709.1"/>
    </source>
</evidence>
<sequence length="65" mass="7927">MNFIYLLQVLEHIEYSQISPKNLKTHGLNPQQVLFRYLNLDLYLKSFLLLPMWTNKNMFDFGRYD</sequence>
<proteinExistence type="predicted"/>